<accession>A0A3P7LKF0</accession>
<proteinExistence type="predicted"/>
<feature type="non-terminal residue" evidence="2">
    <location>
        <position position="64"/>
    </location>
</feature>
<dbReference type="Proteomes" id="UP000270094">
    <property type="component" value="Unassembled WGS sequence"/>
</dbReference>
<keyword evidence="1" id="KW-0812">Transmembrane</keyword>
<evidence type="ECO:0000256" key="1">
    <source>
        <dbReference type="SAM" id="Phobius"/>
    </source>
</evidence>
<name>A0A3P7LKF0_STRVU</name>
<keyword evidence="1" id="KW-0472">Membrane</keyword>
<reference evidence="2 3" key="1">
    <citation type="submission" date="2018-11" db="EMBL/GenBank/DDBJ databases">
        <authorList>
            <consortium name="Pathogen Informatics"/>
        </authorList>
    </citation>
    <scope>NUCLEOTIDE SEQUENCE [LARGE SCALE GENOMIC DNA]</scope>
</reference>
<sequence length="64" mass="7162">MSKRANEAASGETKWKKTFIPLLILIIILAVILIFILICCFYLIEADRVIDSRAAVAAAPREEK</sequence>
<keyword evidence="3" id="KW-1185">Reference proteome</keyword>
<evidence type="ECO:0000313" key="3">
    <source>
        <dbReference type="Proteomes" id="UP000270094"/>
    </source>
</evidence>
<dbReference type="AlphaFoldDB" id="A0A3P7LKF0"/>
<keyword evidence="1" id="KW-1133">Transmembrane helix</keyword>
<evidence type="ECO:0000313" key="2">
    <source>
        <dbReference type="EMBL" id="VDM83085.1"/>
    </source>
</evidence>
<dbReference type="EMBL" id="UYYB01120979">
    <property type="protein sequence ID" value="VDM83085.1"/>
    <property type="molecule type" value="Genomic_DNA"/>
</dbReference>
<gene>
    <name evidence="2" type="ORF">SVUK_LOCUS18083</name>
</gene>
<protein>
    <submittedName>
        <fullName evidence="2">Uncharacterized protein</fullName>
    </submittedName>
</protein>
<feature type="transmembrane region" description="Helical" evidence="1">
    <location>
        <begin position="20"/>
        <end position="44"/>
    </location>
</feature>
<organism evidence="2 3">
    <name type="scientific">Strongylus vulgaris</name>
    <name type="common">Blood worm</name>
    <dbReference type="NCBI Taxonomy" id="40348"/>
    <lineage>
        <taxon>Eukaryota</taxon>
        <taxon>Metazoa</taxon>
        <taxon>Ecdysozoa</taxon>
        <taxon>Nematoda</taxon>
        <taxon>Chromadorea</taxon>
        <taxon>Rhabditida</taxon>
        <taxon>Rhabditina</taxon>
        <taxon>Rhabditomorpha</taxon>
        <taxon>Strongyloidea</taxon>
        <taxon>Strongylidae</taxon>
        <taxon>Strongylus</taxon>
    </lineage>
</organism>